<dbReference type="EMBL" id="RDBF01000003">
    <property type="protein sequence ID" value="RLV56454.1"/>
    <property type="molecule type" value="Genomic_DNA"/>
</dbReference>
<dbReference type="PANTHER" id="PTHR39190:SF1">
    <property type="entry name" value="FLAGELLAR ASSEMBLY FACTOR FLIW"/>
    <property type="match status" value="1"/>
</dbReference>
<reference evidence="5 6" key="1">
    <citation type="submission" date="2018-10" db="EMBL/GenBank/DDBJ databases">
        <title>Aeromicrobium sp. 9W16Y-2 whole genome shotgun sequence.</title>
        <authorList>
            <person name="Li F."/>
        </authorList>
    </citation>
    <scope>NUCLEOTIDE SEQUENCE [LARGE SCALE GENOMIC DNA]</scope>
    <source>
        <strain evidence="5 6">9W16Y-2</strain>
    </source>
</reference>
<dbReference type="OrthoDB" id="3268119at2"/>
<keyword evidence="6" id="KW-1185">Reference proteome</keyword>
<evidence type="ECO:0000313" key="6">
    <source>
        <dbReference type="Proteomes" id="UP000282515"/>
    </source>
</evidence>
<organism evidence="5 6">
    <name type="scientific">Aeromicrobium phragmitis</name>
    <dbReference type="NCBI Taxonomy" id="2478914"/>
    <lineage>
        <taxon>Bacteria</taxon>
        <taxon>Bacillati</taxon>
        <taxon>Actinomycetota</taxon>
        <taxon>Actinomycetes</taxon>
        <taxon>Propionibacteriales</taxon>
        <taxon>Nocardioidaceae</taxon>
        <taxon>Aeromicrobium</taxon>
    </lineage>
</organism>
<dbReference type="InterPro" id="IPR003775">
    <property type="entry name" value="Flagellar_assembly_factor_FliW"/>
</dbReference>
<dbReference type="Gene3D" id="2.30.290.10">
    <property type="entry name" value="BH3618-like"/>
    <property type="match status" value="1"/>
</dbReference>
<sequence>MSAPTTDIPTIRFVRPIPGFPELRDFALVRLDDDGVLCELRSLDGDTHFLVAPPQVFVEGYAPQVAEDAIAALELDAADDAVVLGVVTVGKSLAASTINLAAPIVVNVRSRLAAQVLADDADSDAVRTPLAPLATV</sequence>
<comment type="subcellular location">
    <subcellularLocation>
        <location evidence="4">Cytoplasm</location>
    </subcellularLocation>
</comment>
<protein>
    <recommendedName>
        <fullName evidence="4">Flagellar assembly factor FliW</fullName>
    </recommendedName>
</protein>
<comment type="caution">
    <text evidence="5">The sequence shown here is derived from an EMBL/GenBank/DDBJ whole genome shotgun (WGS) entry which is preliminary data.</text>
</comment>
<dbReference type="GO" id="GO:0044780">
    <property type="term" value="P:bacterial-type flagellum assembly"/>
    <property type="evidence" value="ECO:0007669"/>
    <property type="project" value="UniProtKB-UniRule"/>
</dbReference>
<keyword evidence="1 4" id="KW-0963">Cytoplasm</keyword>
<keyword evidence="5" id="KW-0969">Cilium</keyword>
<accession>A0A3L8PMJ5</accession>
<dbReference type="InterPro" id="IPR024046">
    <property type="entry name" value="Flagellar_assmbl_FliW_dom_sf"/>
</dbReference>
<dbReference type="AlphaFoldDB" id="A0A3L8PMJ5"/>
<dbReference type="Pfam" id="PF02623">
    <property type="entry name" value="FliW"/>
    <property type="match status" value="1"/>
</dbReference>
<name>A0A3L8PMJ5_9ACTN</name>
<comment type="function">
    <text evidence="4">Acts as an anti-CsrA protein, binds CsrA and prevents it from repressing translation of its target genes, one of which is flagellin. Binds to flagellin and participates in the assembly of the flagellum.</text>
</comment>
<dbReference type="HAMAP" id="MF_01185">
    <property type="entry name" value="FliW"/>
    <property type="match status" value="1"/>
</dbReference>
<evidence type="ECO:0000256" key="3">
    <source>
        <dbReference type="ARBA" id="ARBA00022845"/>
    </source>
</evidence>
<keyword evidence="5" id="KW-0966">Cell projection</keyword>
<evidence type="ECO:0000256" key="1">
    <source>
        <dbReference type="ARBA" id="ARBA00022490"/>
    </source>
</evidence>
<dbReference type="GO" id="GO:0006417">
    <property type="term" value="P:regulation of translation"/>
    <property type="evidence" value="ECO:0007669"/>
    <property type="project" value="UniProtKB-KW"/>
</dbReference>
<keyword evidence="2 4" id="KW-1005">Bacterial flagellum biogenesis</keyword>
<comment type="subunit">
    <text evidence="4">Interacts with translational regulator CsrA and flagellin(s).</text>
</comment>
<keyword evidence="3 4" id="KW-0810">Translation regulation</keyword>
<dbReference type="Proteomes" id="UP000282515">
    <property type="component" value="Unassembled WGS sequence"/>
</dbReference>
<evidence type="ECO:0000313" key="5">
    <source>
        <dbReference type="EMBL" id="RLV56454.1"/>
    </source>
</evidence>
<gene>
    <name evidence="4" type="primary">fliW</name>
    <name evidence="5" type="ORF">D9V41_05090</name>
</gene>
<keyword evidence="5" id="KW-0282">Flagellum</keyword>
<dbReference type="RefSeq" id="WP_121793461.1">
    <property type="nucleotide sequence ID" value="NZ_RDBF01000003.1"/>
</dbReference>
<dbReference type="GO" id="GO:0005737">
    <property type="term" value="C:cytoplasm"/>
    <property type="evidence" value="ECO:0007669"/>
    <property type="project" value="UniProtKB-SubCell"/>
</dbReference>
<comment type="similarity">
    <text evidence="4">Belongs to the FliW family.</text>
</comment>
<evidence type="ECO:0000256" key="2">
    <source>
        <dbReference type="ARBA" id="ARBA00022795"/>
    </source>
</evidence>
<dbReference type="SUPFAM" id="SSF141457">
    <property type="entry name" value="BH3618-like"/>
    <property type="match status" value="1"/>
</dbReference>
<keyword evidence="4" id="KW-0143">Chaperone</keyword>
<proteinExistence type="inferred from homology"/>
<evidence type="ECO:0000256" key="4">
    <source>
        <dbReference type="HAMAP-Rule" id="MF_01185"/>
    </source>
</evidence>
<dbReference type="PANTHER" id="PTHR39190">
    <property type="entry name" value="FLAGELLAR ASSEMBLY FACTOR FLIW"/>
    <property type="match status" value="1"/>
</dbReference>